<protein>
    <submittedName>
        <fullName evidence="1">Uncharacterized protein</fullName>
    </submittedName>
</protein>
<evidence type="ECO:0000313" key="2">
    <source>
        <dbReference type="Proteomes" id="UP001201812"/>
    </source>
</evidence>
<dbReference type="AlphaFoldDB" id="A0AAD4NII6"/>
<organism evidence="1 2">
    <name type="scientific">Ditylenchus destructor</name>
    <dbReference type="NCBI Taxonomy" id="166010"/>
    <lineage>
        <taxon>Eukaryota</taxon>
        <taxon>Metazoa</taxon>
        <taxon>Ecdysozoa</taxon>
        <taxon>Nematoda</taxon>
        <taxon>Chromadorea</taxon>
        <taxon>Rhabditida</taxon>
        <taxon>Tylenchina</taxon>
        <taxon>Tylenchomorpha</taxon>
        <taxon>Sphaerularioidea</taxon>
        <taxon>Anguinidae</taxon>
        <taxon>Anguininae</taxon>
        <taxon>Ditylenchus</taxon>
    </lineage>
</organism>
<proteinExistence type="predicted"/>
<comment type="caution">
    <text evidence="1">The sequence shown here is derived from an EMBL/GenBank/DDBJ whole genome shotgun (WGS) entry which is preliminary data.</text>
</comment>
<dbReference type="EMBL" id="JAKKPZ010000001">
    <property type="protein sequence ID" value="KAI1728174.1"/>
    <property type="molecule type" value="Genomic_DNA"/>
</dbReference>
<keyword evidence="2" id="KW-1185">Reference proteome</keyword>
<name>A0AAD4NII6_9BILA</name>
<dbReference type="Proteomes" id="UP001201812">
    <property type="component" value="Unassembled WGS sequence"/>
</dbReference>
<reference evidence="1" key="1">
    <citation type="submission" date="2022-01" db="EMBL/GenBank/DDBJ databases">
        <title>Genome Sequence Resource for Two Populations of Ditylenchus destructor, the Migratory Endoparasitic Phytonematode.</title>
        <authorList>
            <person name="Zhang H."/>
            <person name="Lin R."/>
            <person name="Xie B."/>
        </authorList>
    </citation>
    <scope>NUCLEOTIDE SEQUENCE</scope>
    <source>
        <strain evidence="1">BazhouSP</strain>
    </source>
</reference>
<gene>
    <name evidence="1" type="ORF">DdX_00334</name>
</gene>
<sequence>MIRHSSCLIESYKMTYHSPITKPSGEISRTAPAAPPLGGALGHPGFSGFPEAINPGIRRCSRQNRYQSTQLVETKRFMYHTPGTELRLVFCDLPKSRIFRISGSHKSRKSPICPAKAVPIDSARRDEAIHVSHARNRAATGFSGFPEAINPGNRRSARRNRYQSTQLVETKRFMYHTPGTELRLVFCDLPKSRIFRISGSHKSRKSPICPAKPVPIDSARRDEAIHISHARKRAATGVL</sequence>
<evidence type="ECO:0000313" key="1">
    <source>
        <dbReference type="EMBL" id="KAI1728174.1"/>
    </source>
</evidence>
<accession>A0AAD4NII6</accession>